<feature type="compositionally biased region" description="Low complexity" evidence="1">
    <location>
        <begin position="472"/>
        <end position="481"/>
    </location>
</feature>
<dbReference type="Proteomes" id="UP000694864">
    <property type="component" value="Chromosome 18"/>
</dbReference>
<feature type="compositionally biased region" description="Polar residues" evidence="1">
    <location>
        <begin position="380"/>
        <end position="392"/>
    </location>
</feature>
<feature type="region of interest" description="Disordered" evidence="1">
    <location>
        <begin position="312"/>
        <end position="362"/>
    </location>
</feature>
<feature type="region of interest" description="Disordered" evidence="1">
    <location>
        <begin position="380"/>
        <end position="410"/>
    </location>
</feature>
<proteinExistence type="predicted"/>
<evidence type="ECO:0000256" key="1">
    <source>
        <dbReference type="SAM" id="MobiDB-lite"/>
    </source>
</evidence>
<feature type="region of interest" description="Disordered" evidence="1">
    <location>
        <begin position="425"/>
        <end position="512"/>
    </location>
</feature>
<protein>
    <submittedName>
        <fullName evidence="3">Transcriptional regulator ATRX homolog</fullName>
    </submittedName>
</protein>
<name>A0ABM0X9T9_CAMSA</name>
<dbReference type="PANTHER" id="PTHR36808">
    <property type="entry name" value="TRANSCRIPTIONAL REGULATOR ATRX-LIKE PROTEIN"/>
    <property type="match status" value="1"/>
</dbReference>
<organism evidence="2 3">
    <name type="scientific">Camelina sativa</name>
    <name type="common">False flax</name>
    <name type="synonym">Myagrum sativum</name>
    <dbReference type="NCBI Taxonomy" id="90675"/>
    <lineage>
        <taxon>Eukaryota</taxon>
        <taxon>Viridiplantae</taxon>
        <taxon>Streptophyta</taxon>
        <taxon>Embryophyta</taxon>
        <taxon>Tracheophyta</taxon>
        <taxon>Spermatophyta</taxon>
        <taxon>Magnoliopsida</taxon>
        <taxon>eudicotyledons</taxon>
        <taxon>Gunneridae</taxon>
        <taxon>Pentapetalae</taxon>
        <taxon>rosids</taxon>
        <taxon>malvids</taxon>
        <taxon>Brassicales</taxon>
        <taxon>Brassicaceae</taxon>
        <taxon>Camelineae</taxon>
        <taxon>Camelina</taxon>
    </lineage>
</organism>
<gene>
    <name evidence="3" type="primary">LOC104761421</name>
</gene>
<dbReference type="RefSeq" id="XP_010482803.1">
    <property type="nucleotide sequence ID" value="XM_010484501.2"/>
</dbReference>
<evidence type="ECO:0000313" key="3">
    <source>
        <dbReference type="RefSeq" id="XP_010482803.1"/>
    </source>
</evidence>
<feature type="compositionally biased region" description="Basic and acidic residues" evidence="1">
    <location>
        <begin position="336"/>
        <end position="348"/>
    </location>
</feature>
<dbReference type="PROSITE" id="PS00018">
    <property type="entry name" value="EF_HAND_1"/>
    <property type="match status" value="1"/>
</dbReference>
<sequence>MGKSSSSSKKLKHSTDSSTKLRSVKKKKKKTKRNKSKKIRRVKDYSDESESSFSDSSLYSSSSSEDDCRRKKMKRRQSKLSKKRSRKRYSSSSESDDDDDDSGLLKKRKRSKRKDESLGKKKKKKKRLVSRKRRKRDLSLSSTSSEQSDDDDGSESDGKRRSRNRGRLSKVKDVGRRSRDESSEPDEYLQVEDEVIPAKSSRRLKSIIVVSYGYGNDEGKEEDDRDVYMTGGGNRELGLSDESDERDGETNVSYARARADDNGGRTVGYDEFLEFDKSETSKVSHRDTSMKDDDLEAILKKRALENLKRFRGVNQKSGMTRKEVSSVSEGEPLQIESEKVEDSQDHGLMEQNQRSAVSKDLETSEKIVHVVNVKELGTALANSSSQQDQQPGDTAKVKASSSISSCSTKRKLIRPLLGKESLNLASRKETVGGQGAEAENINGSTIDKNCPESSLALVPENGGENIEPTKVSSSLNAQSSSHAGTETLDETKDESQSEQKKVDETKDESQYEQKTMTVMRGGEMVQVSYKVYIPYQVCFVRRQRFSAFQHNI</sequence>
<feature type="compositionally biased region" description="Basic and acidic residues" evidence="1">
    <location>
        <begin position="489"/>
        <end position="511"/>
    </location>
</feature>
<feature type="compositionally biased region" description="Low complexity" evidence="1">
    <location>
        <begin position="51"/>
        <end position="63"/>
    </location>
</feature>
<feature type="compositionally biased region" description="Basic residues" evidence="1">
    <location>
        <begin position="70"/>
        <end position="89"/>
    </location>
</feature>
<feature type="compositionally biased region" description="Basic and acidic residues" evidence="1">
    <location>
        <begin position="170"/>
        <end position="182"/>
    </location>
</feature>
<feature type="region of interest" description="Disordered" evidence="1">
    <location>
        <begin position="215"/>
        <end position="267"/>
    </location>
</feature>
<feature type="compositionally biased region" description="Basic residues" evidence="1">
    <location>
        <begin position="22"/>
        <end position="41"/>
    </location>
</feature>
<accession>A0ABM0X9T9</accession>
<reference evidence="3" key="2">
    <citation type="submission" date="2025-08" db="UniProtKB">
        <authorList>
            <consortium name="RefSeq"/>
        </authorList>
    </citation>
    <scope>IDENTIFICATION</scope>
    <source>
        <tissue evidence="3">Leaf</tissue>
    </source>
</reference>
<reference evidence="2" key="1">
    <citation type="journal article" date="2014" name="Nat. Commun.">
        <title>The emerging biofuel crop Camelina sativa retains a highly undifferentiated hexaploid genome structure.</title>
        <authorList>
            <person name="Kagale S."/>
            <person name="Koh C."/>
            <person name="Nixon J."/>
            <person name="Bollina V."/>
            <person name="Clarke W.E."/>
            <person name="Tuteja R."/>
            <person name="Spillane C."/>
            <person name="Robinson S.J."/>
            <person name="Links M.G."/>
            <person name="Clarke C."/>
            <person name="Higgins E.E."/>
            <person name="Huebert T."/>
            <person name="Sharpe A.G."/>
            <person name="Parkin I.A."/>
        </authorList>
    </citation>
    <scope>NUCLEOTIDE SEQUENCE [LARGE SCALE GENOMIC DNA]</scope>
    <source>
        <strain evidence="2">cv. DH55</strain>
    </source>
</reference>
<dbReference type="InterPro" id="IPR018247">
    <property type="entry name" value="EF_Hand_1_Ca_BS"/>
</dbReference>
<feature type="compositionally biased region" description="Acidic residues" evidence="1">
    <location>
        <begin position="183"/>
        <end position="195"/>
    </location>
</feature>
<keyword evidence="2" id="KW-1185">Reference proteome</keyword>
<dbReference type="GeneID" id="104761421"/>
<feature type="region of interest" description="Disordered" evidence="1">
    <location>
        <begin position="1"/>
        <end position="197"/>
    </location>
</feature>
<dbReference type="PANTHER" id="PTHR36808:SF1">
    <property type="entry name" value="TRANSCRIPTIONAL REGULATOR ATRX-LIKE PROTEIN"/>
    <property type="match status" value="1"/>
</dbReference>
<feature type="compositionally biased region" description="Basic residues" evidence="1">
    <location>
        <begin position="120"/>
        <end position="136"/>
    </location>
</feature>
<feature type="compositionally biased region" description="Basic residues" evidence="1">
    <location>
        <begin position="160"/>
        <end position="169"/>
    </location>
</feature>
<evidence type="ECO:0000313" key="2">
    <source>
        <dbReference type="Proteomes" id="UP000694864"/>
    </source>
</evidence>